<dbReference type="SUPFAM" id="SSF56784">
    <property type="entry name" value="HAD-like"/>
    <property type="match status" value="1"/>
</dbReference>
<dbReference type="OrthoDB" id="9804940at2"/>
<protein>
    <submittedName>
        <fullName evidence="6">2, 3-diketo-5-methylthio-1-phosphopentanephosphatase</fullName>
    </submittedName>
</protein>
<dbReference type="KEGG" id="mas:Mahau_1686"/>
<keyword evidence="5" id="KW-0460">Magnesium</keyword>
<dbReference type="GO" id="GO:0005737">
    <property type="term" value="C:cytoplasm"/>
    <property type="evidence" value="ECO:0007669"/>
    <property type="project" value="TreeGrafter"/>
</dbReference>
<dbReference type="GO" id="GO:0036424">
    <property type="term" value="F:L-phosphoserine phosphatase activity"/>
    <property type="evidence" value="ECO:0007669"/>
    <property type="project" value="TreeGrafter"/>
</dbReference>
<keyword evidence="7" id="KW-1185">Reference proteome</keyword>
<reference evidence="7" key="1">
    <citation type="submission" date="2010-11" db="EMBL/GenBank/DDBJ databases">
        <title>The complete genome of Mahella australiensis DSM 15567.</title>
        <authorList>
            <consortium name="US DOE Joint Genome Institute (JGI-PGF)"/>
            <person name="Lucas S."/>
            <person name="Copeland A."/>
            <person name="Lapidus A."/>
            <person name="Bruce D."/>
            <person name="Goodwin L."/>
            <person name="Pitluck S."/>
            <person name="Kyrpides N."/>
            <person name="Mavromatis K."/>
            <person name="Pagani I."/>
            <person name="Ivanova N."/>
            <person name="Teshima H."/>
            <person name="Brettin T."/>
            <person name="Detter J.C."/>
            <person name="Han C."/>
            <person name="Tapia R."/>
            <person name="Land M."/>
            <person name="Hauser L."/>
            <person name="Markowitz V."/>
            <person name="Cheng J.-F."/>
            <person name="Hugenholtz P."/>
            <person name="Woyke T."/>
            <person name="Wu D."/>
            <person name="Spring S."/>
            <person name="Pukall R."/>
            <person name="Steenblock K."/>
            <person name="Schneider S."/>
            <person name="Klenk H.-P."/>
            <person name="Eisen J.A."/>
        </authorList>
    </citation>
    <scope>NUCLEOTIDE SEQUENCE [LARGE SCALE GENOMIC DNA]</scope>
    <source>
        <strain evidence="7">DSM 15567 / CIP 107919 / 50-1 BON</strain>
    </source>
</reference>
<sequence>MDKKYAVLTDFDGTISTLDIGDQVIQEFIRVDNGKQLESDFRNKVIGSAELYRRLYAGFHGTEQDVVEFVKGFYLDPYFKQFIGFCQQNNLELAVLSDGFQYYIKALFEKYGINMSDVTVYCNRAHFNADKVVLEFPYQNPYCDICANCKAGAYIKYKDIGYDVIFIGDGFSDRYVAEKADIVFAKSHLAQYCENNSIAYIPFGDFNDVKNALSMMLSLS</sequence>
<dbReference type="GO" id="GO:0006564">
    <property type="term" value="P:L-serine biosynthetic process"/>
    <property type="evidence" value="ECO:0007669"/>
    <property type="project" value="TreeGrafter"/>
</dbReference>
<dbReference type="PANTHER" id="PTHR43344:SF21">
    <property type="entry name" value="POLYOL PHOSPHATE PHOSPHATASE PYP1"/>
    <property type="match status" value="1"/>
</dbReference>
<dbReference type="InterPro" id="IPR006384">
    <property type="entry name" value="HAD_hydro_PyrdxlP_Pase-like"/>
</dbReference>
<dbReference type="Gene3D" id="3.40.50.1000">
    <property type="entry name" value="HAD superfamily/HAD-like"/>
    <property type="match status" value="1"/>
</dbReference>
<dbReference type="InterPro" id="IPR050582">
    <property type="entry name" value="HAD-like_SerB"/>
</dbReference>
<gene>
    <name evidence="6" type="ordered locus">Mahau_1686</name>
</gene>
<dbReference type="RefSeq" id="WP_013781295.1">
    <property type="nucleotide sequence ID" value="NC_015520.1"/>
</dbReference>
<accession>F3ZZP1</accession>
<dbReference type="STRING" id="697281.Mahau_1686"/>
<evidence type="ECO:0000256" key="3">
    <source>
        <dbReference type="ARBA" id="ARBA00022723"/>
    </source>
</evidence>
<reference evidence="6 7" key="2">
    <citation type="journal article" date="2011" name="Stand. Genomic Sci.">
        <title>Complete genome sequence of Mahella australiensis type strain (50-1 BON).</title>
        <authorList>
            <person name="Sikorski J."/>
            <person name="Teshima H."/>
            <person name="Nolan M."/>
            <person name="Lucas S."/>
            <person name="Hammon N."/>
            <person name="Deshpande S."/>
            <person name="Cheng J.F."/>
            <person name="Pitluck S."/>
            <person name="Liolios K."/>
            <person name="Pagani I."/>
            <person name="Ivanova N."/>
            <person name="Huntemann M."/>
            <person name="Mavromatis K."/>
            <person name="Ovchinikova G."/>
            <person name="Pati A."/>
            <person name="Tapia R."/>
            <person name="Han C."/>
            <person name="Goodwin L."/>
            <person name="Chen A."/>
            <person name="Palaniappan K."/>
            <person name="Land M."/>
            <person name="Hauser L."/>
            <person name="Ngatchou-Djao O.D."/>
            <person name="Rohde M."/>
            <person name="Pukall R."/>
            <person name="Spring S."/>
            <person name="Abt B."/>
            <person name="Goker M."/>
            <person name="Detter J.C."/>
            <person name="Woyke T."/>
            <person name="Bristow J."/>
            <person name="Markowitz V."/>
            <person name="Hugenholtz P."/>
            <person name="Eisen J.A."/>
            <person name="Kyrpides N.C."/>
            <person name="Klenk H.P."/>
            <person name="Lapidus A."/>
        </authorList>
    </citation>
    <scope>NUCLEOTIDE SEQUENCE [LARGE SCALE GENOMIC DNA]</scope>
    <source>
        <strain evidence="7">DSM 15567 / CIP 107919 / 50-1 BON</strain>
    </source>
</reference>
<evidence type="ECO:0000256" key="5">
    <source>
        <dbReference type="ARBA" id="ARBA00022842"/>
    </source>
</evidence>
<evidence type="ECO:0000256" key="1">
    <source>
        <dbReference type="ARBA" id="ARBA00001946"/>
    </source>
</evidence>
<dbReference type="NCBIfam" id="TIGR01488">
    <property type="entry name" value="HAD-SF-IB"/>
    <property type="match status" value="1"/>
</dbReference>
<organism evidence="6 7">
    <name type="scientific">Mahella australiensis (strain DSM 15567 / CIP 107919 / 50-1 BON)</name>
    <dbReference type="NCBI Taxonomy" id="697281"/>
    <lineage>
        <taxon>Bacteria</taxon>
        <taxon>Bacillati</taxon>
        <taxon>Bacillota</taxon>
        <taxon>Clostridia</taxon>
        <taxon>Thermoanaerobacterales</taxon>
        <taxon>Thermoanaerobacterales Family IV. Incertae Sedis</taxon>
        <taxon>Mahella</taxon>
    </lineage>
</organism>
<evidence type="ECO:0000256" key="4">
    <source>
        <dbReference type="ARBA" id="ARBA00022801"/>
    </source>
</evidence>
<dbReference type="Proteomes" id="UP000008457">
    <property type="component" value="Chromosome"/>
</dbReference>
<dbReference type="EMBL" id="CP002360">
    <property type="protein sequence ID" value="AEE96867.1"/>
    <property type="molecule type" value="Genomic_DNA"/>
</dbReference>
<comment type="similarity">
    <text evidence="2">Belongs to the HAD-like hydrolase superfamily. SerB family.</text>
</comment>
<proteinExistence type="inferred from homology"/>
<keyword evidence="3" id="KW-0479">Metal-binding</keyword>
<dbReference type="InterPro" id="IPR016965">
    <property type="entry name" value="Pase_PHOSPHO-typ"/>
</dbReference>
<dbReference type="HOGENOM" id="CLU_058495_2_0_9"/>
<evidence type="ECO:0000256" key="2">
    <source>
        <dbReference type="ARBA" id="ARBA00009184"/>
    </source>
</evidence>
<name>F3ZZP1_MAHA5</name>
<dbReference type="NCBIfam" id="TIGR01489">
    <property type="entry name" value="DKMTPPase-SF"/>
    <property type="match status" value="1"/>
</dbReference>
<evidence type="ECO:0000313" key="6">
    <source>
        <dbReference type="EMBL" id="AEE96867.1"/>
    </source>
</evidence>
<dbReference type="InterPro" id="IPR023214">
    <property type="entry name" value="HAD_sf"/>
</dbReference>
<keyword evidence="4" id="KW-0378">Hydrolase</keyword>
<evidence type="ECO:0000313" key="7">
    <source>
        <dbReference type="Proteomes" id="UP000008457"/>
    </source>
</evidence>
<dbReference type="Gene3D" id="3.90.1470.20">
    <property type="match status" value="1"/>
</dbReference>
<dbReference type="AlphaFoldDB" id="F3ZZP1"/>
<comment type="cofactor">
    <cofactor evidence="1">
        <name>Mg(2+)</name>
        <dbReference type="ChEBI" id="CHEBI:18420"/>
    </cofactor>
</comment>
<dbReference type="PANTHER" id="PTHR43344">
    <property type="entry name" value="PHOSPHOSERINE PHOSPHATASE"/>
    <property type="match status" value="1"/>
</dbReference>
<dbReference type="eggNOG" id="COG4359">
    <property type="taxonomic scope" value="Bacteria"/>
</dbReference>
<dbReference type="Pfam" id="PF06888">
    <property type="entry name" value="Put_Phosphatase"/>
    <property type="match status" value="1"/>
</dbReference>
<dbReference type="InterPro" id="IPR036412">
    <property type="entry name" value="HAD-like_sf"/>
</dbReference>
<dbReference type="GO" id="GO:0000287">
    <property type="term" value="F:magnesium ion binding"/>
    <property type="evidence" value="ECO:0007669"/>
    <property type="project" value="TreeGrafter"/>
</dbReference>